<comment type="caution">
    <text evidence="2">The sequence shown here is derived from an EMBL/GenBank/DDBJ whole genome shotgun (WGS) entry which is preliminary data.</text>
</comment>
<feature type="transmembrane region" description="Helical" evidence="1">
    <location>
        <begin position="18"/>
        <end position="37"/>
    </location>
</feature>
<keyword evidence="1" id="KW-1133">Transmembrane helix</keyword>
<keyword evidence="1" id="KW-0812">Transmembrane</keyword>
<gene>
    <name evidence="2" type="ORF">SLEP1_g39985</name>
</gene>
<accession>A0AAV5L2E7</accession>
<evidence type="ECO:0000313" key="2">
    <source>
        <dbReference type="EMBL" id="GKV31278.1"/>
    </source>
</evidence>
<protein>
    <submittedName>
        <fullName evidence="2">Uncharacterized protein</fullName>
    </submittedName>
</protein>
<dbReference type="EMBL" id="BPVZ01000090">
    <property type="protein sequence ID" value="GKV31278.1"/>
    <property type="molecule type" value="Genomic_DNA"/>
</dbReference>
<proteinExistence type="predicted"/>
<dbReference type="AlphaFoldDB" id="A0AAV5L2E7"/>
<evidence type="ECO:0000256" key="1">
    <source>
        <dbReference type="SAM" id="Phobius"/>
    </source>
</evidence>
<name>A0AAV5L2E7_9ROSI</name>
<organism evidence="2 3">
    <name type="scientific">Rubroshorea leprosula</name>
    <dbReference type="NCBI Taxonomy" id="152421"/>
    <lineage>
        <taxon>Eukaryota</taxon>
        <taxon>Viridiplantae</taxon>
        <taxon>Streptophyta</taxon>
        <taxon>Embryophyta</taxon>
        <taxon>Tracheophyta</taxon>
        <taxon>Spermatophyta</taxon>
        <taxon>Magnoliopsida</taxon>
        <taxon>eudicotyledons</taxon>
        <taxon>Gunneridae</taxon>
        <taxon>Pentapetalae</taxon>
        <taxon>rosids</taxon>
        <taxon>malvids</taxon>
        <taxon>Malvales</taxon>
        <taxon>Dipterocarpaceae</taxon>
        <taxon>Rubroshorea</taxon>
    </lineage>
</organism>
<keyword evidence="3" id="KW-1185">Reference proteome</keyword>
<evidence type="ECO:0000313" key="3">
    <source>
        <dbReference type="Proteomes" id="UP001054252"/>
    </source>
</evidence>
<reference evidence="2 3" key="1">
    <citation type="journal article" date="2021" name="Commun. Biol.">
        <title>The genome of Shorea leprosula (Dipterocarpaceae) highlights the ecological relevance of drought in aseasonal tropical rainforests.</title>
        <authorList>
            <person name="Ng K.K.S."/>
            <person name="Kobayashi M.J."/>
            <person name="Fawcett J.A."/>
            <person name="Hatakeyama M."/>
            <person name="Paape T."/>
            <person name="Ng C.H."/>
            <person name="Ang C.C."/>
            <person name="Tnah L.H."/>
            <person name="Lee C.T."/>
            <person name="Nishiyama T."/>
            <person name="Sese J."/>
            <person name="O'Brien M.J."/>
            <person name="Copetti D."/>
            <person name="Mohd Noor M.I."/>
            <person name="Ong R.C."/>
            <person name="Putra M."/>
            <person name="Sireger I.Z."/>
            <person name="Indrioko S."/>
            <person name="Kosugi Y."/>
            <person name="Izuno A."/>
            <person name="Isagi Y."/>
            <person name="Lee S.L."/>
            <person name="Shimizu K.K."/>
        </authorList>
    </citation>
    <scope>NUCLEOTIDE SEQUENCE [LARGE SCALE GENOMIC DNA]</scope>
    <source>
        <strain evidence="2">214</strain>
    </source>
</reference>
<dbReference type="Proteomes" id="UP001054252">
    <property type="component" value="Unassembled WGS sequence"/>
</dbReference>
<keyword evidence="1" id="KW-0472">Membrane</keyword>
<sequence>MRQLQGAGPRNMPWAKRALVCVSGAPSFIFSLVIPFHV</sequence>